<reference evidence="1" key="1">
    <citation type="journal article" date="2021" name="IMA Fungus">
        <title>Genomic characterization of three marine fungi, including Emericellopsis atlantica sp. nov. with signatures of a generalist lifestyle and marine biomass degradation.</title>
        <authorList>
            <person name="Hagestad O.C."/>
            <person name="Hou L."/>
            <person name="Andersen J.H."/>
            <person name="Hansen E.H."/>
            <person name="Altermark B."/>
            <person name="Li C."/>
            <person name="Kuhnert E."/>
            <person name="Cox R.J."/>
            <person name="Crous P.W."/>
            <person name="Spatafora J.W."/>
            <person name="Lail K."/>
            <person name="Amirebrahimi M."/>
            <person name="Lipzen A."/>
            <person name="Pangilinan J."/>
            <person name="Andreopoulos W."/>
            <person name="Hayes R.D."/>
            <person name="Ng V."/>
            <person name="Grigoriev I.V."/>
            <person name="Jackson S.A."/>
            <person name="Sutton T.D.S."/>
            <person name="Dobson A.D.W."/>
            <person name="Rama T."/>
        </authorList>
    </citation>
    <scope>NUCLEOTIDE SEQUENCE</scope>
    <source>
        <strain evidence="1">TRa3180A</strain>
    </source>
</reference>
<dbReference type="Proteomes" id="UP000887226">
    <property type="component" value="Unassembled WGS sequence"/>
</dbReference>
<comment type="caution">
    <text evidence="1">The sequence shown here is derived from an EMBL/GenBank/DDBJ whole genome shotgun (WGS) entry which is preliminary data.</text>
</comment>
<evidence type="ECO:0008006" key="3">
    <source>
        <dbReference type="Google" id="ProtNLM"/>
    </source>
</evidence>
<evidence type="ECO:0000313" key="1">
    <source>
        <dbReference type="EMBL" id="KAG9247956.1"/>
    </source>
</evidence>
<gene>
    <name evidence="1" type="ORF">BJ878DRAFT_476907</name>
</gene>
<evidence type="ECO:0000313" key="2">
    <source>
        <dbReference type="Proteomes" id="UP000887226"/>
    </source>
</evidence>
<dbReference type="AlphaFoldDB" id="A0A9P7Z9Y8"/>
<accession>A0A9P7Z9Y8</accession>
<keyword evidence="2" id="KW-1185">Reference proteome</keyword>
<protein>
    <recommendedName>
        <fullName evidence="3">F-box domain-containing protein</fullName>
    </recommendedName>
</protein>
<proteinExistence type="predicted"/>
<dbReference type="EMBL" id="MU253759">
    <property type="protein sequence ID" value="KAG9247956.1"/>
    <property type="molecule type" value="Genomic_DNA"/>
</dbReference>
<sequence>MRKFLRRIERHHEEGNHVDANGDIRDKYGALVARGSAYHRRRRKPNNARSLEGLPVEIKVLILQNADLTGLKALVRASPSLHRVYRDHRQAVLTQALRSTLTDALLWEARELTVVGRWAGSGDPRSRSASVAGFLVVYHAVRQGGVFPAERIELRVLVPMVRYQLMIEAIAMQYSRAILAEHPVTGRKMAEFGALSGTEARRIYRALYRFDLYCALFHVQKRWPLDGRERWRRHYGVVPISRFFLSKFALWEVEEVACIAKYLLDQYNMYLRAAGHRDPEDVKKESSRQRRRSDDALNVRLTEKKDNCMALGLTYFHSLSTAKQSQRQIALAGSAVSDEDSHLARALHGHHESQQHVHRAQGISAEMFHDVKFTGEAAGPNAGFLWSKGAKPWHFDRVNNAHRDWGYVFWDRGRLSEWGVLRQNRRTWRKEKELGLAGRLISR</sequence>
<dbReference type="OrthoDB" id="5427059at2759"/>
<organism evidence="1 2">
    <name type="scientific">Calycina marina</name>
    <dbReference type="NCBI Taxonomy" id="1763456"/>
    <lineage>
        <taxon>Eukaryota</taxon>
        <taxon>Fungi</taxon>
        <taxon>Dikarya</taxon>
        <taxon>Ascomycota</taxon>
        <taxon>Pezizomycotina</taxon>
        <taxon>Leotiomycetes</taxon>
        <taxon>Helotiales</taxon>
        <taxon>Pezizellaceae</taxon>
        <taxon>Calycina</taxon>
    </lineage>
</organism>
<name>A0A9P7Z9Y8_9HELO</name>